<sequence length="300" mass="31811">MVGLMRWYPLARKEAKTVVTSKGVWLLAVLIVLWGYRPSYVGWDGLGADITAGYVQIAGTVLLPLGVLLLSYQSIVGERTSGSMKFILGLPLTRTDVLLGKVAGRTAGIAGPVTVACLILGGIGLVDHGVFNPVLFLGMIVITLAYVGVLVSIGTAVSAVAKRTVTAAGTVFGVIFLPLVLFWTQISTAIFTQVTGTPVNPYEPPASGPLFFLLRLSPDGAYRVVSNWLLGVGNSANTYSHVLTKLEPQTQTNAYVVEATFAPGTAPLYLHEAVGLLVLLVWAVVPLGFARYYFSRGDAV</sequence>
<proteinExistence type="predicted"/>
<feature type="transmembrane region" description="Helical" evidence="1">
    <location>
        <begin position="15"/>
        <end position="34"/>
    </location>
</feature>
<dbReference type="EMBL" id="JBHUDP010000018">
    <property type="protein sequence ID" value="MFD1687607.1"/>
    <property type="molecule type" value="Genomic_DNA"/>
</dbReference>
<gene>
    <name evidence="2" type="ORF">ACFSAS_18665</name>
</gene>
<keyword evidence="1" id="KW-0812">Transmembrane</keyword>
<feature type="transmembrane region" description="Helical" evidence="1">
    <location>
        <begin position="102"/>
        <end position="124"/>
    </location>
</feature>
<dbReference type="GO" id="GO:0005886">
    <property type="term" value="C:plasma membrane"/>
    <property type="evidence" value="ECO:0007669"/>
    <property type="project" value="UniProtKB-SubCell"/>
</dbReference>
<feature type="transmembrane region" description="Helical" evidence="1">
    <location>
        <begin position="130"/>
        <end position="153"/>
    </location>
</feature>
<name>A0ABD6E2V3_9EURY</name>
<dbReference type="Pfam" id="PF12679">
    <property type="entry name" value="ABC2_membrane_2"/>
    <property type="match status" value="1"/>
</dbReference>
<reference evidence="2 3" key="1">
    <citation type="journal article" date="2019" name="Int. J. Syst. Evol. Microbiol.">
        <title>The Global Catalogue of Microorganisms (GCM) 10K type strain sequencing project: providing services to taxonomists for standard genome sequencing and annotation.</title>
        <authorList>
            <consortium name="The Broad Institute Genomics Platform"/>
            <consortium name="The Broad Institute Genome Sequencing Center for Infectious Disease"/>
            <person name="Wu L."/>
            <person name="Ma J."/>
        </authorList>
    </citation>
    <scope>NUCLEOTIDE SEQUENCE [LARGE SCALE GENOMIC DNA]</scope>
    <source>
        <strain evidence="2 3">CGMCC 1.10387</strain>
    </source>
</reference>
<dbReference type="Proteomes" id="UP001597092">
    <property type="component" value="Unassembled WGS sequence"/>
</dbReference>
<organism evidence="2 3">
    <name type="scientific">Halobellus litoreus</name>
    <dbReference type="NCBI Taxonomy" id="755310"/>
    <lineage>
        <taxon>Archaea</taxon>
        <taxon>Methanobacteriati</taxon>
        <taxon>Methanobacteriota</taxon>
        <taxon>Stenosarchaea group</taxon>
        <taxon>Halobacteria</taxon>
        <taxon>Halobacteriales</taxon>
        <taxon>Haloferacaceae</taxon>
        <taxon>Halobellus</taxon>
    </lineage>
</organism>
<keyword evidence="1" id="KW-1133">Transmembrane helix</keyword>
<protein>
    <submittedName>
        <fullName evidence="2">ABC transporter permease</fullName>
    </submittedName>
</protein>
<dbReference type="PANTHER" id="PTHR43471:SF1">
    <property type="entry name" value="ABC TRANSPORTER PERMEASE PROTEIN NOSY-RELATED"/>
    <property type="match status" value="1"/>
</dbReference>
<accession>A0ABD6E2V3</accession>
<keyword evidence="3" id="KW-1185">Reference proteome</keyword>
<feature type="transmembrane region" description="Helical" evidence="1">
    <location>
        <begin position="165"/>
        <end position="186"/>
    </location>
</feature>
<dbReference type="RefSeq" id="WP_256309000.1">
    <property type="nucleotide sequence ID" value="NZ_JANHAW010000003.1"/>
</dbReference>
<feature type="transmembrane region" description="Helical" evidence="1">
    <location>
        <begin position="273"/>
        <end position="294"/>
    </location>
</feature>
<dbReference type="PANTHER" id="PTHR43471">
    <property type="entry name" value="ABC TRANSPORTER PERMEASE"/>
    <property type="match status" value="1"/>
</dbReference>
<feature type="transmembrane region" description="Helical" evidence="1">
    <location>
        <begin position="54"/>
        <end position="75"/>
    </location>
</feature>
<evidence type="ECO:0000313" key="3">
    <source>
        <dbReference type="Proteomes" id="UP001597092"/>
    </source>
</evidence>
<evidence type="ECO:0000313" key="2">
    <source>
        <dbReference type="EMBL" id="MFD1687607.1"/>
    </source>
</evidence>
<keyword evidence="1" id="KW-0472">Membrane</keyword>
<comment type="caution">
    <text evidence="2">The sequence shown here is derived from an EMBL/GenBank/DDBJ whole genome shotgun (WGS) entry which is preliminary data.</text>
</comment>
<evidence type="ECO:0000256" key="1">
    <source>
        <dbReference type="SAM" id="Phobius"/>
    </source>
</evidence>
<dbReference type="AlphaFoldDB" id="A0ABD6E2V3"/>